<organism evidence="4 5">
    <name type="scientific">Eleusine coracana subsp. coracana</name>
    <dbReference type="NCBI Taxonomy" id="191504"/>
    <lineage>
        <taxon>Eukaryota</taxon>
        <taxon>Viridiplantae</taxon>
        <taxon>Streptophyta</taxon>
        <taxon>Embryophyta</taxon>
        <taxon>Tracheophyta</taxon>
        <taxon>Spermatophyta</taxon>
        <taxon>Magnoliopsida</taxon>
        <taxon>Liliopsida</taxon>
        <taxon>Poales</taxon>
        <taxon>Poaceae</taxon>
        <taxon>PACMAD clade</taxon>
        <taxon>Chloridoideae</taxon>
        <taxon>Cynodonteae</taxon>
        <taxon>Eleusininae</taxon>
        <taxon>Eleusine</taxon>
    </lineage>
</organism>
<dbReference type="FunFam" id="3.40.50.150:FF:000068">
    <property type="entry name" value="Ribosomal RNA-processing protein 8"/>
    <property type="match status" value="1"/>
</dbReference>
<dbReference type="PANTHER" id="PTHR12787:SF0">
    <property type="entry name" value="RIBOSOMAL RNA-PROCESSING PROTEIN 8"/>
    <property type="match status" value="1"/>
</dbReference>
<dbReference type="EC" id="2.1.1.-" evidence="1"/>
<keyword evidence="1" id="KW-0808">Transferase</keyword>
<dbReference type="CDD" id="cd02440">
    <property type="entry name" value="AdoMet_MTases"/>
    <property type="match status" value="1"/>
</dbReference>
<comment type="similarity">
    <text evidence="1">Belongs to the methyltransferase superfamily. RRP8 family.</text>
</comment>
<keyword evidence="5" id="KW-1185">Reference proteome</keyword>
<dbReference type="Proteomes" id="UP001054889">
    <property type="component" value="Unassembled WGS sequence"/>
</dbReference>
<feature type="compositionally biased region" description="Basic residues" evidence="2">
    <location>
        <begin position="11"/>
        <end position="26"/>
    </location>
</feature>
<dbReference type="EMBL" id="BQKI01000001">
    <property type="protein sequence ID" value="GJM86049.1"/>
    <property type="molecule type" value="Genomic_DNA"/>
</dbReference>
<sequence length="261" mass="28639">MEPPQQSAAGGHKRGRRGGARNRRKNTSSSQQARPPSPAVAPPSPSSPPAKRQRKAVAGQGAAKSKGGNTMSLLDKMRARLSGGYQEQMSHWPEQPVNVIISWLKSHNPSWTVADFGCGNAAVAKNVKNKVFSIDLVSEDPSVIACDMAHTPLEPTSVDVAIFCLSLMGVNYPSFLEEANRVLKPSGWLVIAEVRSRLDPNTGGADPEKFSKAIIQLGFSLVSKDAKNKMFILFYFRKKEKSKVVKNIDWPELKPCLYKRR</sequence>
<keyword evidence="1" id="KW-0698">rRNA processing</keyword>
<name>A0AAV5BLB8_ELECO</name>
<dbReference type="GO" id="GO:0006364">
    <property type="term" value="P:rRNA processing"/>
    <property type="evidence" value="ECO:0007669"/>
    <property type="project" value="UniProtKB-UniRule"/>
</dbReference>
<dbReference type="Pfam" id="PF05148">
    <property type="entry name" value="Methyltransf_8"/>
    <property type="match status" value="1"/>
</dbReference>
<evidence type="ECO:0000313" key="5">
    <source>
        <dbReference type="Proteomes" id="UP001054889"/>
    </source>
</evidence>
<dbReference type="AlphaFoldDB" id="A0AAV5BLB8"/>
<comment type="subcellular location">
    <subcellularLocation>
        <location evidence="1">Nucleus</location>
        <location evidence="1">Nucleolus</location>
    </subcellularLocation>
</comment>
<keyword evidence="1" id="KW-0489">Methyltransferase</keyword>
<keyword evidence="1" id="KW-0539">Nucleus</keyword>
<dbReference type="PANTHER" id="PTHR12787">
    <property type="entry name" value="RIBOSOMAL RNA-PROCESSING PROTEIN 8"/>
    <property type="match status" value="1"/>
</dbReference>
<dbReference type="GO" id="GO:0005730">
    <property type="term" value="C:nucleolus"/>
    <property type="evidence" value="ECO:0007669"/>
    <property type="project" value="UniProtKB-SubCell"/>
</dbReference>
<reference evidence="4" key="1">
    <citation type="journal article" date="2018" name="DNA Res.">
        <title>Multiple hybrid de novo genome assembly of finger millet, an orphan allotetraploid crop.</title>
        <authorList>
            <person name="Hatakeyama M."/>
            <person name="Aluri S."/>
            <person name="Balachadran M.T."/>
            <person name="Sivarajan S.R."/>
            <person name="Patrignani A."/>
            <person name="Gruter S."/>
            <person name="Poveda L."/>
            <person name="Shimizu-Inatsugi R."/>
            <person name="Baeten J."/>
            <person name="Francoijs K.J."/>
            <person name="Nataraja K.N."/>
            <person name="Reddy Y.A.N."/>
            <person name="Phadnis S."/>
            <person name="Ravikumar R.L."/>
            <person name="Schlapbach R."/>
            <person name="Sreeman S.M."/>
            <person name="Shimizu K.K."/>
        </authorList>
    </citation>
    <scope>NUCLEOTIDE SEQUENCE</scope>
</reference>
<comment type="caution">
    <text evidence="4">The sequence shown here is derived from an EMBL/GenBank/DDBJ whole genome shotgun (WGS) entry which is preliminary data.</text>
</comment>
<evidence type="ECO:0000256" key="2">
    <source>
        <dbReference type="SAM" id="MobiDB-lite"/>
    </source>
</evidence>
<feature type="region of interest" description="Disordered" evidence="2">
    <location>
        <begin position="1"/>
        <end position="72"/>
    </location>
</feature>
<dbReference type="InterPro" id="IPR029063">
    <property type="entry name" value="SAM-dependent_MTases_sf"/>
</dbReference>
<evidence type="ECO:0000256" key="1">
    <source>
        <dbReference type="RuleBase" id="RU365074"/>
    </source>
</evidence>
<feature type="compositionally biased region" description="Pro residues" evidence="2">
    <location>
        <begin position="35"/>
        <end position="48"/>
    </location>
</feature>
<gene>
    <name evidence="4" type="primary">ga01867</name>
    <name evidence="3" type="synonym">ga01180</name>
    <name evidence="3" type="ORF">PR202_ga01180</name>
    <name evidence="4" type="ORF">PR202_ga01867</name>
</gene>
<dbReference type="Gene3D" id="3.40.50.150">
    <property type="entry name" value="Vaccinia Virus protein VP39"/>
    <property type="match status" value="1"/>
</dbReference>
<protein>
    <recommendedName>
        <fullName evidence="1">Ribosomal RNA-processing protein 8</fullName>
        <ecNumber evidence="1">2.1.1.-</ecNumber>
    </recommendedName>
</protein>
<evidence type="ECO:0000313" key="3">
    <source>
        <dbReference type="EMBL" id="GJM85421.1"/>
    </source>
</evidence>
<proteinExistence type="inferred from homology"/>
<keyword evidence="1" id="KW-0949">S-adenosyl-L-methionine</keyword>
<dbReference type="SUPFAM" id="SSF53335">
    <property type="entry name" value="S-adenosyl-L-methionine-dependent methyltransferases"/>
    <property type="match status" value="1"/>
</dbReference>
<dbReference type="GO" id="GO:0008168">
    <property type="term" value="F:methyltransferase activity"/>
    <property type="evidence" value="ECO:0007669"/>
    <property type="project" value="UniProtKB-KW"/>
</dbReference>
<dbReference type="EMBL" id="BQKI01000001">
    <property type="protein sequence ID" value="GJM85421.1"/>
    <property type="molecule type" value="Genomic_DNA"/>
</dbReference>
<evidence type="ECO:0000313" key="4">
    <source>
        <dbReference type="EMBL" id="GJM86049.1"/>
    </source>
</evidence>
<dbReference type="GO" id="GO:0032259">
    <property type="term" value="P:methylation"/>
    <property type="evidence" value="ECO:0007669"/>
    <property type="project" value="UniProtKB-KW"/>
</dbReference>
<reference evidence="4" key="2">
    <citation type="submission" date="2021-12" db="EMBL/GenBank/DDBJ databases">
        <title>Resequencing data analysis of finger millet.</title>
        <authorList>
            <person name="Hatakeyama M."/>
            <person name="Aluri S."/>
            <person name="Balachadran M.T."/>
            <person name="Sivarajan S.R."/>
            <person name="Poveda L."/>
            <person name="Shimizu-Inatsugi R."/>
            <person name="Schlapbach R."/>
            <person name="Sreeman S.M."/>
            <person name="Shimizu K.K."/>
        </authorList>
    </citation>
    <scope>NUCLEOTIDE SEQUENCE</scope>
</reference>
<comment type="function">
    <text evidence="1">Probable methyltransferase required to silence rDNA.</text>
</comment>
<dbReference type="InterPro" id="IPR007823">
    <property type="entry name" value="RRP8"/>
</dbReference>
<accession>A0AAV5BLB8</accession>